<comment type="caution">
    <text evidence="2">The sequence shown here is derived from an EMBL/GenBank/DDBJ whole genome shotgun (WGS) entry which is preliminary data.</text>
</comment>
<sequence>MDGVERGDKGSSRRGHQCLACISSLGAMAVIAAIYIGVFQASLVIPHSSTQNLPLNLFVLLLCCALLKIGIGLMQT</sequence>
<name>A0AAU9LWF3_9ASTR</name>
<organism evidence="2 3">
    <name type="scientific">Lactuca virosa</name>
    <dbReference type="NCBI Taxonomy" id="75947"/>
    <lineage>
        <taxon>Eukaryota</taxon>
        <taxon>Viridiplantae</taxon>
        <taxon>Streptophyta</taxon>
        <taxon>Embryophyta</taxon>
        <taxon>Tracheophyta</taxon>
        <taxon>Spermatophyta</taxon>
        <taxon>Magnoliopsida</taxon>
        <taxon>eudicotyledons</taxon>
        <taxon>Gunneridae</taxon>
        <taxon>Pentapetalae</taxon>
        <taxon>asterids</taxon>
        <taxon>campanulids</taxon>
        <taxon>Asterales</taxon>
        <taxon>Asteraceae</taxon>
        <taxon>Cichorioideae</taxon>
        <taxon>Cichorieae</taxon>
        <taxon>Lactucinae</taxon>
        <taxon>Lactuca</taxon>
    </lineage>
</organism>
<dbReference type="EMBL" id="CAKMRJ010000113">
    <property type="protein sequence ID" value="CAH1417902.1"/>
    <property type="molecule type" value="Genomic_DNA"/>
</dbReference>
<accession>A0AAU9LWF3</accession>
<proteinExistence type="predicted"/>
<evidence type="ECO:0000313" key="2">
    <source>
        <dbReference type="EMBL" id="CAH1417902.1"/>
    </source>
</evidence>
<feature type="transmembrane region" description="Helical" evidence="1">
    <location>
        <begin position="21"/>
        <end position="43"/>
    </location>
</feature>
<evidence type="ECO:0000256" key="1">
    <source>
        <dbReference type="SAM" id="Phobius"/>
    </source>
</evidence>
<keyword evidence="1" id="KW-0812">Transmembrane</keyword>
<keyword evidence="3" id="KW-1185">Reference proteome</keyword>
<keyword evidence="1" id="KW-1133">Transmembrane helix</keyword>
<feature type="transmembrane region" description="Helical" evidence="1">
    <location>
        <begin position="55"/>
        <end position="74"/>
    </location>
</feature>
<keyword evidence="1" id="KW-0472">Membrane</keyword>
<gene>
    <name evidence="2" type="ORF">LVIROSA_LOCUS5546</name>
</gene>
<dbReference type="Proteomes" id="UP001157418">
    <property type="component" value="Unassembled WGS sequence"/>
</dbReference>
<reference evidence="2 3" key="1">
    <citation type="submission" date="2022-01" db="EMBL/GenBank/DDBJ databases">
        <authorList>
            <person name="Xiong W."/>
            <person name="Schranz E."/>
        </authorList>
    </citation>
    <scope>NUCLEOTIDE SEQUENCE [LARGE SCALE GENOMIC DNA]</scope>
</reference>
<protein>
    <submittedName>
        <fullName evidence="2">Uncharacterized protein</fullName>
    </submittedName>
</protein>
<dbReference type="AlphaFoldDB" id="A0AAU9LWF3"/>
<evidence type="ECO:0000313" key="3">
    <source>
        <dbReference type="Proteomes" id="UP001157418"/>
    </source>
</evidence>